<keyword evidence="4" id="KW-0676">Redox-active center</keyword>
<accession>A0A841J3C7</accession>
<dbReference type="Pfam" id="PF08534">
    <property type="entry name" value="Redoxin"/>
    <property type="match status" value="1"/>
</dbReference>
<gene>
    <name evidence="7" type="ORF">FHS92_002595</name>
</gene>
<keyword evidence="3" id="KW-1015">Disulfide bond</keyword>
<dbReference type="InterPro" id="IPR050553">
    <property type="entry name" value="Thioredoxin_ResA/DsbE_sf"/>
</dbReference>
<dbReference type="PANTHER" id="PTHR42852">
    <property type="entry name" value="THIOL:DISULFIDE INTERCHANGE PROTEIN DSBE"/>
    <property type="match status" value="1"/>
</dbReference>
<dbReference type="InterPro" id="IPR036249">
    <property type="entry name" value="Thioredoxin-like_sf"/>
</dbReference>
<comment type="caution">
    <text evidence="7">The sequence shown here is derived from an EMBL/GenBank/DDBJ whole genome shotgun (WGS) entry which is preliminary data.</text>
</comment>
<feature type="domain" description="Thioredoxin" evidence="6">
    <location>
        <begin position="58"/>
        <end position="200"/>
    </location>
</feature>
<sequence>MSLLLVGLSLGACDRQSAPARQDDASKSAPSNAVTPDEVPSTPETAGAKSASFVIDRSKAGSPLPDFVFADAKSKDVTLSRFAGRPILVNLWATWCAPCVAEMPQLDAIAGAYAKDKLAVLTISQDSLGADKVVPFFQKKGFQHIQPWLDPENQFGFHYATGMLPTSVLYTADGKEIARVVGALDWEGDDAKALIEEAVNGG</sequence>
<evidence type="ECO:0000313" key="7">
    <source>
        <dbReference type="EMBL" id="MBB6124842.1"/>
    </source>
</evidence>
<evidence type="ECO:0000256" key="1">
    <source>
        <dbReference type="ARBA" id="ARBA00004196"/>
    </source>
</evidence>
<dbReference type="PROSITE" id="PS51352">
    <property type="entry name" value="THIOREDOXIN_2"/>
    <property type="match status" value="1"/>
</dbReference>
<dbReference type="PANTHER" id="PTHR42852:SF6">
    <property type="entry name" value="THIOL:DISULFIDE INTERCHANGE PROTEIN DSBE"/>
    <property type="match status" value="1"/>
</dbReference>
<dbReference type="GO" id="GO:0017004">
    <property type="term" value="P:cytochrome complex assembly"/>
    <property type="evidence" value="ECO:0007669"/>
    <property type="project" value="UniProtKB-KW"/>
</dbReference>
<evidence type="ECO:0000256" key="4">
    <source>
        <dbReference type="ARBA" id="ARBA00023284"/>
    </source>
</evidence>
<protein>
    <submittedName>
        <fullName evidence="7">Thiol-disulfide isomerase/thioredoxin</fullName>
    </submittedName>
</protein>
<keyword evidence="2" id="KW-0201">Cytochrome c-type biogenesis</keyword>
<dbReference type="GO" id="GO:0030313">
    <property type="term" value="C:cell envelope"/>
    <property type="evidence" value="ECO:0007669"/>
    <property type="project" value="UniProtKB-SubCell"/>
</dbReference>
<name>A0A841J3C7_9SPHN</name>
<dbReference type="InterPro" id="IPR013740">
    <property type="entry name" value="Redoxin"/>
</dbReference>
<dbReference type="AlphaFoldDB" id="A0A841J3C7"/>
<dbReference type="EMBL" id="JACIJP010000004">
    <property type="protein sequence ID" value="MBB6124842.1"/>
    <property type="molecule type" value="Genomic_DNA"/>
</dbReference>
<evidence type="ECO:0000259" key="6">
    <source>
        <dbReference type="PROSITE" id="PS51352"/>
    </source>
</evidence>
<dbReference type="InterPro" id="IPR017937">
    <property type="entry name" value="Thioredoxin_CS"/>
</dbReference>
<dbReference type="Gene3D" id="3.40.30.10">
    <property type="entry name" value="Glutaredoxin"/>
    <property type="match status" value="1"/>
</dbReference>
<proteinExistence type="predicted"/>
<dbReference type="RefSeq" id="WP_184081140.1">
    <property type="nucleotide sequence ID" value="NZ_JACIJP010000004.1"/>
</dbReference>
<dbReference type="GO" id="GO:0015036">
    <property type="term" value="F:disulfide oxidoreductase activity"/>
    <property type="evidence" value="ECO:0007669"/>
    <property type="project" value="UniProtKB-ARBA"/>
</dbReference>
<feature type="region of interest" description="Disordered" evidence="5">
    <location>
        <begin position="16"/>
        <end position="47"/>
    </location>
</feature>
<evidence type="ECO:0000256" key="3">
    <source>
        <dbReference type="ARBA" id="ARBA00023157"/>
    </source>
</evidence>
<organism evidence="7 8">
    <name type="scientific">Sphingobium subterraneum</name>
    <dbReference type="NCBI Taxonomy" id="627688"/>
    <lineage>
        <taxon>Bacteria</taxon>
        <taxon>Pseudomonadati</taxon>
        <taxon>Pseudomonadota</taxon>
        <taxon>Alphaproteobacteria</taxon>
        <taxon>Sphingomonadales</taxon>
        <taxon>Sphingomonadaceae</taxon>
        <taxon>Sphingobium</taxon>
    </lineage>
</organism>
<evidence type="ECO:0000256" key="2">
    <source>
        <dbReference type="ARBA" id="ARBA00022748"/>
    </source>
</evidence>
<reference evidence="7 8" key="1">
    <citation type="submission" date="2020-08" db="EMBL/GenBank/DDBJ databases">
        <title>Genomic Encyclopedia of Type Strains, Phase IV (KMG-IV): sequencing the most valuable type-strain genomes for metagenomic binning, comparative biology and taxonomic classification.</title>
        <authorList>
            <person name="Goeker M."/>
        </authorList>
    </citation>
    <scope>NUCLEOTIDE SEQUENCE [LARGE SCALE GENOMIC DNA]</scope>
    <source>
        <strain evidence="7 8">DSM 102255</strain>
    </source>
</reference>
<keyword evidence="7" id="KW-0413">Isomerase</keyword>
<evidence type="ECO:0000256" key="5">
    <source>
        <dbReference type="SAM" id="MobiDB-lite"/>
    </source>
</evidence>
<comment type="subcellular location">
    <subcellularLocation>
        <location evidence="1">Cell envelope</location>
    </subcellularLocation>
</comment>
<dbReference type="InterPro" id="IPR013766">
    <property type="entry name" value="Thioredoxin_domain"/>
</dbReference>
<keyword evidence="8" id="KW-1185">Reference proteome</keyword>
<dbReference type="CDD" id="cd02966">
    <property type="entry name" value="TlpA_like_family"/>
    <property type="match status" value="1"/>
</dbReference>
<evidence type="ECO:0000313" key="8">
    <source>
        <dbReference type="Proteomes" id="UP000552700"/>
    </source>
</evidence>
<dbReference type="GO" id="GO:0016853">
    <property type="term" value="F:isomerase activity"/>
    <property type="evidence" value="ECO:0007669"/>
    <property type="project" value="UniProtKB-KW"/>
</dbReference>
<dbReference type="Proteomes" id="UP000552700">
    <property type="component" value="Unassembled WGS sequence"/>
</dbReference>
<dbReference type="SUPFAM" id="SSF52833">
    <property type="entry name" value="Thioredoxin-like"/>
    <property type="match status" value="1"/>
</dbReference>
<dbReference type="PROSITE" id="PS00194">
    <property type="entry name" value="THIOREDOXIN_1"/>
    <property type="match status" value="1"/>
</dbReference>